<dbReference type="PATRIC" id="fig|1128398.3.peg.1153"/>
<dbReference type="PROSITE" id="PS00211">
    <property type="entry name" value="ABC_TRANSPORTER_1"/>
    <property type="match status" value="1"/>
</dbReference>
<evidence type="ECO:0000256" key="1">
    <source>
        <dbReference type="ARBA" id="ARBA00005417"/>
    </source>
</evidence>
<dbReference type="InterPro" id="IPR027417">
    <property type="entry name" value="P-loop_NTPase"/>
</dbReference>
<dbReference type="SUPFAM" id="SSF55021">
    <property type="entry name" value="ACT-like"/>
    <property type="match status" value="1"/>
</dbReference>
<keyword evidence="3" id="KW-1003">Cell membrane</keyword>
<comment type="similarity">
    <text evidence="1">Belongs to the ABC transporter superfamily.</text>
</comment>
<dbReference type="GO" id="GO:0016887">
    <property type="term" value="F:ATP hydrolysis activity"/>
    <property type="evidence" value="ECO:0007669"/>
    <property type="project" value="InterPro"/>
</dbReference>
<dbReference type="OrthoDB" id="9804199at2"/>
<dbReference type="Pfam" id="PF00005">
    <property type="entry name" value="ABC_tran"/>
    <property type="match status" value="1"/>
</dbReference>
<evidence type="ECO:0000256" key="5">
    <source>
        <dbReference type="ARBA" id="ARBA00022840"/>
    </source>
</evidence>
<keyword evidence="2" id="KW-0813">Transport</keyword>
<dbReference type="GO" id="GO:0006865">
    <property type="term" value="P:amino acid transport"/>
    <property type="evidence" value="ECO:0007669"/>
    <property type="project" value="UniProtKB-KW"/>
</dbReference>
<dbReference type="FunFam" id="3.40.50.300:FF:000056">
    <property type="entry name" value="Cell division ATP-binding protein FtsE"/>
    <property type="match status" value="1"/>
</dbReference>
<keyword evidence="6" id="KW-1278">Translocase</keyword>
<dbReference type="eggNOG" id="COG1135">
    <property type="taxonomic scope" value="Bacteria"/>
</dbReference>
<dbReference type="InterPro" id="IPR017871">
    <property type="entry name" value="ABC_transporter-like_CS"/>
</dbReference>
<evidence type="ECO:0000256" key="6">
    <source>
        <dbReference type="ARBA" id="ARBA00022967"/>
    </source>
</evidence>
<dbReference type="PROSITE" id="PS50893">
    <property type="entry name" value="ABC_TRANSPORTER_2"/>
    <property type="match status" value="1"/>
</dbReference>
<dbReference type="AlphaFoldDB" id="K0AWD0"/>
<dbReference type="EMBL" id="CP003326">
    <property type="protein sequence ID" value="AFS78158.1"/>
    <property type="molecule type" value="Genomic_DNA"/>
</dbReference>
<dbReference type="PANTHER" id="PTHR43166">
    <property type="entry name" value="AMINO ACID IMPORT ATP-BINDING PROTEIN"/>
    <property type="match status" value="1"/>
</dbReference>
<keyword evidence="7" id="KW-0029">Amino-acid transport</keyword>
<dbReference type="RefSeq" id="WP_014967295.1">
    <property type="nucleotide sequence ID" value="NC_018664.1"/>
</dbReference>
<gene>
    <name evidence="10" type="primary">metN2</name>
    <name evidence="10" type="ordered locus">Curi_c11440</name>
</gene>
<dbReference type="Gene3D" id="3.40.50.300">
    <property type="entry name" value="P-loop containing nucleotide triphosphate hydrolases"/>
    <property type="match status" value="1"/>
</dbReference>
<dbReference type="InterPro" id="IPR045865">
    <property type="entry name" value="ACT-like_dom_sf"/>
</dbReference>
<dbReference type="PANTHER" id="PTHR43166:SF30">
    <property type="entry name" value="METHIONINE IMPORT ATP-BINDING PROTEIN METN"/>
    <property type="match status" value="1"/>
</dbReference>
<keyword evidence="4" id="KW-0547">Nucleotide-binding</keyword>
<evidence type="ECO:0000256" key="7">
    <source>
        <dbReference type="ARBA" id="ARBA00022970"/>
    </source>
</evidence>
<dbReference type="InterPro" id="IPR041701">
    <property type="entry name" value="MetN_ABC"/>
</dbReference>
<dbReference type="SMART" id="SM00382">
    <property type="entry name" value="AAA"/>
    <property type="match status" value="1"/>
</dbReference>
<dbReference type="KEGG" id="cad:Curi_c11440"/>
<dbReference type="InterPro" id="IPR003439">
    <property type="entry name" value="ABC_transporter-like_ATP-bd"/>
</dbReference>
<sequence length="323" mass="36339">MIEISNLQKSFGKVSVLKDINLTINDGDIYGLIGRSGAGKSTLLRCINGLETYDSGSLKIDKFEVKSHGEREIREFRKNIGMIFQHFSLMQRKTVYENIALPMECWGYKKDEIDKKVKELLELVDISDKINDKPRSLSGGQKQRVAIARALSLDPKILLCDEATSALDPKTTKSILSLLREINKKLGITIVIVTHEMSVVRQVCNKVSVLDKGKIAAKGNVEDIFLDQPESLRDLLGEEDDEVLPKKGVNIRLVYSKSDISDSIVSSMARKLDIDFSIVWGKLEKYRDSVLGSVVINTEKENEELITNYLDDIGVKYEVIKNE</sequence>
<dbReference type="CDD" id="cd03258">
    <property type="entry name" value="ABC_MetN_methionine_transporter"/>
    <property type="match status" value="1"/>
</dbReference>
<dbReference type="InterPro" id="IPR018449">
    <property type="entry name" value="NIL_domain"/>
</dbReference>
<evidence type="ECO:0000259" key="9">
    <source>
        <dbReference type="PROSITE" id="PS50893"/>
    </source>
</evidence>
<dbReference type="GO" id="GO:0005524">
    <property type="term" value="F:ATP binding"/>
    <property type="evidence" value="ECO:0007669"/>
    <property type="project" value="UniProtKB-KW"/>
</dbReference>
<keyword evidence="5 10" id="KW-0067">ATP-binding</keyword>
<dbReference type="InterPro" id="IPR003593">
    <property type="entry name" value="AAA+_ATPase"/>
</dbReference>
<keyword evidence="10" id="KW-0378">Hydrolase</keyword>
<evidence type="ECO:0000256" key="8">
    <source>
        <dbReference type="ARBA" id="ARBA00023136"/>
    </source>
</evidence>
<dbReference type="Pfam" id="PF09383">
    <property type="entry name" value="NIL"/>
    <property type="match status" value="1"/>
</dbReference>
<evidence type="ECO:0000256" key="2">
    <source>
        <dbReference type="ARBA" id="ARBA00022448"/>
    </source>
</evidence>
<dbReference type="GO" id="GO:0005886">
    <property type="term" value="C:plasma membrane"/>
    <property type="evidence" value="ECO:0007669"/>
    <property type="project" value="UniProtKB-ARBA"/>
</dbReference>
<accession>K0AWD0</accession>
<evidence type="ECO:0000256" key="4">
    <source>
        <dbReference type="ARBA" id="ARBA00022741"/>
    </source>
</evidence>
<keyword evidence="8" id="KW-0472">Membrane</keyword>
<evidence type="ECO:0000313" key="11">
    <source>
        <dbReference type="Proteomes" id="UP000006094"/>
    </source>
</evidence>
<dbReference type="InterPro" id="IPR050086">
    <property type="entry name" value="MetN_ABC_transporter-like"/>
</dbReference>
<feature type="domain" description="ABC transporter" evidence="9">
    <location>
        <begin position="2"/>
        <end position="237"/>
    </location>
</feature>
<reference evidence="10 11" key="1">
    <citation type="journal article" date="2012" name="PLoS ONE">
        <title>The purine-utilizing bacterium Clostridium acidurici 9a: a genome-guided metabolic reconsideration.</title>
        <authorList>
            <person name="Hartwich K."/>
            <person name="Poehlein A."/>
            <person name="Daniel R."/>
        </authorList>
    </citation>
    <scope>NUCLEOTIDE SEQUENCE [LARGE SCALE GENOMIC DNA]</scope>
    <source>
        <strain evidence="11">ATCC 7906 / DSM 604 / BCRC 14475 / CIP 104303 / KCTC 5404 / NCIMB 10678 / 9a</strain>
    </source>
</reference>
<evidence type="ECO:0000256" key="3">
    <source>
        <dbReference type="ARBA" id="ARBA00022475"/>
    </source>
</evidence>
<dbReference type="HOGENOM" id="CLU_000604_1_3_9"/>
<dbReference type="Gene3D" id="3.30.70.260">
    <property type="match status" value="1"/>
</dbReference>
<dbReference type="EC" id="3.6.3.-" evidence="10"/>
<proteinExistence type="inferred from homology"/>
<protein>
    <submittedName>
        <fullName evidence="10">D-methionine ABC transporter ATP-binding protein MetN</fullName>
        <ecNumber evidence="10">3.6.3.-</ecNumber>
    </submittedName>
</protein>
<dbReference type="Proteomes" id="UP000006094">
    <property type="component" value="Chromosome"/>
</dbReference>
<evidence type="ECO:0000313" key="10">
    <source>
        <dbReference type="EMBL" id="AFS78158.1"/>
    </source>
</evidence>
<dbReference type="SMART" id="SM00930">
    <property type="entry name" value="NIL"/>
    <property type="match status" value="1"/>
</dbReference>
<dbReference type="SUPFAM" id="SSF52540">
    <property type="entry name" value="P-loop containing nucleoside triphosphate hydrolases"/>
    <property type="match status" value="1"/>
</dbReference>
<name>K0AWD0_GOTA9</name>
<keyword evidence="11" id="KW-1185">Reference proteome</keyword>
<dbReference type="STRING" id="1128398.Curi_c11440"/>
<organism evidence="10 11">
    <name type="scientific">Gottschalkia acidurici (strain ATCC 7906 / DSM 604 / BCRC 14475 / CIP 104303 / KCTC 5404 / NCIMB 10678 / 9a)</name>
    <name type="common">Clostridium acidurici</name>
    <dbReference type="NCBI Taxonomy" id="1128398"/>
    <lineage>
        <taxon>Bacteria</taxon>
        <taxon>Bacillati</taxon>
        <taxon>Bacillota</taxon>
        <taxon>Tissierellia</taxon>
        <taxon>Tissierellales</taxon>
        <taxon>Gottschalkiaceae</taxon>
        <taxon>Gottschalkia</taxon>
    </lineage>
</organism>